<sequence>MSSRVMRSAIIAGDAVASLAVTSLTEGVTEAAQEGFMDWCRRSWR</sequence>
<proteinExistence type="predicted"/>
<name>A0A930Y510_9PAST</name>
<protein>
    <submittedName>
        <fullName evidence="1">Uncharacterized protein</fullName>
    </submittedName>
</protein>
<dbReference type="AlphaFoldDB" id="A0A930Y510"/>
<organism evidence="1">
    <name type="scientific">Gallibacterium anatis</name>
    <dbReference type="NCBI Taxonomy" id="750"/>
    <lineage>
        <taxon>Bacteria</taxon>
        <taxon>Pseudomonadati</taxon>
        <taxon>Pseudomonadota</taxon>
        <taxon>Gammaproteobacteria</taxon>
        <taxon>Pasteurellales</taxon>
        <taxon>Pasteurellaceae</taxon>
        <taxon>Gallibacterium</taxon>
    </lineage>
</organism>
<accession>A0A930Y510</accession>
<gene>
    <name evidence="1" type="ORF">INT80_05715</name>
</gene>
<comment type="caution">
    <text evidence="1">The sequence shown here is derived from an EMBL/GenBank/DDBJ whole genome shotgun (WGS) entry which is preliminary data.</text>
</comment>
<dbReference type="EMBL" id="JADION010000012">
    <property type="protein sequence ID" value="MBF4102530.1"/>
    <property type="molecule type" value="Genomic_DNA"/>
</dbReference>
<reference evidence="1" key="1">
    <citation type="submission" date="2020-11" db="EMBL/GenBank/DDBJ databases">
        <title>Gallibacterium anatis 1637, full genome, WGS.</title>
        <authorList>
            <person name="Laishevtcev A.I."/>
            <person name="Yakimova E.A."/>
            <person name="Petkovich D."/>
            <person name="Stepanova T.V."/>
            <person name="Kalendr R.S."/>
            <person name="Rubalsky E.O."/>
            <person name="Zulkarneev E.R."/>
            <person name="Aleshkin A.V."/>
        </authorList>
    </citation>
    <scope>NUCLEOTIDE SEQUENCE</scope>
    <source>
        <strain evidence="1">1637</strain>
    </source>
</reference>
<evidence type="ECO:0000313" key="1">
    <source>
        <dbReference type="EMBL" id="MBF4102530.1"/>
    </source>
</evidence>